<keyword evidence="3" id="KW-1185">Reference proteome</keyword>
<reference evidence="2 3" key="1">
    <citation type="submission" date="2015-10" db="EMBL/GenBank/DDBJ databases">
        <title>Genomic differences between typical nodule nitrogen-fixing rhizobial strains and those coming from bean seeds.</title>
        <authorList>
            <person name="Peralta H."/>
            <person name="Aguilar-Vera A."/>
            <person name="Diaz R."/>
            <person name="Mora Y."/>
            <person name="Martinez-Batallar G."/>
            <person name="Salazar E."/>
            <person name="Vargas-Lagunas C."/>
            <person name="Encarnacion S."/>
            <person name="Girard L."/>
            <person name="Mora J."/>
        </authorList>
    </citation>
    <scope>NUCLEOTIDE SEQUENCE [LARGE SCALE GENOMIC DNA]</scope>
    <source>
        <strain evidence="2 3">CFNEI 73</strain>
    </source>
</reference>
<feature type="region of interest" description="Disordered" evidence="1">
    <location>
        <begin position="25"/>
        <end position="44"/>
    </location>
</feature>
<dbReference type="EMBL" id="CP013107">
    <property type="protein sequence ID" value="APG92872.1"/>
    <property type="molecule type" value="Genomic_DNA"/>
</dbReference>
<dbReference type="Proteomes" id="UP000182306">
    <property type="component" value="Chromosome"/>
</dbReference>
<dbReference type="AlphaFoldDB" id="A0A1L3LS17"/>
<evidence type="ECO:0000256" key="1">
    <source>
        <dbReference type="SAM" id="MobiDB-lite"/>
    </source>
</evidence>
<accession>A0A1L3LS17</accession>
<sequence length="44" mass="4811">MIRNGSVVVAVAAVAHCRPKLSITLMPEKDRRSSARSQYGGKIR</sequence>
<protein>
    <submittedName>
        <fullName evidence="2">Uncharacterized protein</fullName>
    </submittedName>
</protein>
<gene>
    <name evidence="2" type="ORF">SAMCFNEI73_Ch3622</name>
</gene>
<evidence type="ECO:0000313" key="2">
    <source>
        <dbReference type="EMBL" id="APG92872.1"/>
    </source>
</evidence>
<name>A0A1L3LS17_9HYPH</name>
<proteinExistence type="predicted"/>
<organism evidence="2 3">
    <name type="scientific">Sinorhizobium americanum</name>
    <dbReference type="NCBI Taxonomy" id="194963"/>
    <lineage>
        <taxon>Bacteria</taxon>
        <taxon>Pseudomonadati</taxon>
        <taxon>Pseudomonadota</taxon>
        <taxon>Alphaproteobacteria</taxon>
        <taxon>Hyphomicrobiales</taxon>
        <taxon>Rhizobiaceae</taxon>
        <taxon>Sinorhizobium/Ensifer group</taxon>
        <taxon>Sinorhizobium</taxon>
    </lineage>
</organism>
<evidence type="ECO:0000313" key="3">
    <source>
        <dbReference type="Proteomes" id="UP000182306"/>
    </source>
</evidence>
<dbReference type="KEGG" id="same:SAMCFNEI73_Ch3622"/>